<dbReference type="InterPro" id="IPR032566">
    <property type="entry name" value="Znf-C2HE"/>
</dbReference>
<feature type="compositionally biased region" description="Pro residues" evidence="6">
    <location>
        <begin position="10"/>
        <end position="19"/>
    </location>
</feature>
<dbReference type="Pfam" id="PF16278">
    <property type="entry name" value="zf-C2HE"/>
    <property type="match status" value="1"/>
</dbReference>
<dbReference type="GO" id="GO:0000012">
    <property type="term" value="P:single strand break repair"/>
    <property type="evidence" value="ECO:0007669"/>
    <property type="project" value="TreeGrafter"/>
</dbReference>
<evidence type="ECO:0000259" key="8">
    <source>
        <dbReference type="Pfam" id="PF16278"/>
    </source>
</evidence>
<dbReference type="GO" id="GO:0030983">
    <property type="term" value="F:mismatched DNA binding"/>
    <property type="evidence" value="ECO:0007669"/>
    <property type="project" value="TreeGrafter"/>
</dbReference>
<dbReference type="Gene3D" id="3.30.428.10">
    <property type="entry name" value="HIT-like"/>
    <property type="match status" value="1"/>
</dbReference>
<keyword evidence="5" id="KW-0539">Nucleus</keyword>
<evidence type="ECO:0000256" key="1">
    <source>
        <dbReference type="ARBA" id="ARBA00004123"/>
    </source>
</evidence>
<reference evidence="9" key="1">
    <citation type="journal article" date="2020" name="Stud. Mycol.">
        <title>101 Dothideomycetes genomes: a test case for predicting lifestyles and emergence of pathogens.</title>
        <authorList>
            <person name="Haridas S."/>
            <person name="Albert R."/>
            <person name="Binder M."/>
            <person name="Bloem J."/>
            <person name="Labutti K."/>
            <person name="Salamov A."/>
            <person name="Andreopoulos B."/>
            <person name="Baker S."/>
            <person name="Barry K."/>
            <person name="Bills G."/>
            <person name="Bluhm B."/>
            <person name="Cannon C."/>
            <person name="Castanera R."/>
            <person name="Culley D."/>
            <person name="Daum C."/>
            <person name="Ezra D."/>
            <person name="Gonzalez J."/>
            <person name="Henrissat B."/>
            <person name="Kuo A."/>
            <person name="Liang C."/>
            <person name="Lipzen A."/>
            <person name="Lutzoni F."/>
            <person name="Magnuson J."/>
            <person name="Mondo S."/>
            <person name="Nolan M."/>
            <person name="Ohm R."/>
            <person name="Pangilinan J."/>
            <person name="Park H.-J."/>
            <person name="Ramirez L."/>
            <person name="Alfaro M."/>
            <person name="Sun H."/>
            <person name="Tritt A."/>
            <person name="Yoshinaga Y."/>
            <person name="Zwiers L.-H."/>
            <person name="Turgeon B."/>
            <person name="Goodwin S."/>
            <person name="Spatafora J."/>
            <person name="Crous P."/>
            <person name="Grigoriev I."/>
        </authorList>
    </citation>
    <scope>NUCLEOTIDE SEQUENCE</scope>
    <source>
        <strain evidence="9">CBS 122681</strain>
    </source>
</reference>
<evidence type="ECO:0000313" key="10">
    <source>
        <dbReference type="Proteomes" id="UP000799324"/>
    </source>
</evidence>
<dbReference type="GO" id="GO:0003697">
    <property type="term" value="F:single-stranded DNA binding"/>
    <property type="evidence" value="ECO:0007669"/>
    <property type="project" value="TreeGrafter"/>
</dbReference>
<feature type="domain" description="HIT" evidence="7">
    <location>
        <begin position="49"/>
        <end position="184"/>
    </location>
</feature>
<dbReference type="EMBL" id="MU004426">
    <property type="protein sequence ID" value="KAF2651414.1"/>
    <property type="molecule type" value="Genomic_DNA"/>
</dbReference>
<dbReference type="GO" id="GO:0046872">
    <property type="term" value="F:metal ion binding"/>
    <property type="evidence" value="ECO:0007669"/>
    <property type="project" value="UniProtKB-KW"/>
</dbReference>
<sequence length="257" mass="29438">MSATKKPQPKPKPASPTPPSIQHATKRTFDMRDGLGVYIEHPELNPEGLVISHDPSYVVIRDKYPKSSVHLLLLPRDPALWYQHPLDALSNNPALLADIRQRVDELKVLVASELRRLYGGESATDAPYQTALEELMSTSSDPPPPGPERDARLPAGRDWLSEVRAGVHTHPSMNHLHIHVFSRDMYSACMKHKKHYLSFNTSFLVGLDELPLGEHDARRHPGDWPNWDMRCWRCGERFGFAKLKRHLEEEWEAWKKE</sequence>
<evidence type="ECO:0000313" key="9">
    <source>
        <dbReference type="EMBL" id="KAF2651414.1"/>
    </source>
</evidence>
<feature type="region of interest" description="Disordered" evidence="6">
    <location>
        <begin position="1"/>
        <end position="24"/>
    </location>
</feature>
<dbReference type="InterPro" id="IPR036265">
    <property type="entry name" value="HIT-like_sf"/>
</dbReference>
<keyword evidence="10" id="KW-1185">Reference proteome</keyword>
<dbReference type="Proteomes" id="UP000799324">
    <property type="component" value="Unassembled WGS sequence"/>
</dbReference>
<dbReference type="SUPFAM" id="SSF54197">
    <property type="entry name" value="HIT-like"/>
    <property type="match status" value="1"/>
</dbReference>
<dbReference type="PANTHER" id="PTHR12486:SF4">
    <property type="entry name" value="APRATAXIN"/>
    <property type="match status" value="1"/>
</dbReference>
<keyword evidence="4" id="KW-0238">DNA-binding</keyword>
<feature type="domain" description="Aprataxin C2HE/C2H2/C2HC zinc finger" evidence="8">
    <location>
        <begin position="200"/>
        <end position="252"/>
    </location>
</feature>
<dbReference type="OrthoDB" id="3512845at2759"/>
<protein>
    <submittedName>
        <fullName evidence="9">HIT-like protein</fullName>
    </submittedName>
</protein>
<keyword evidence="2" id="KW-0479">Metal-binding</keyword>
<evidence type="ECO:0000256" key="3">
    <source>
        <dbReference type="ARBA" id="ARBA00022833"/>
    </source>
</evidence>
<dbReference type="PANTHER" id="PTHR12486">
    <property type="entry name" value="APRATAXIN-RELATED"/>
    <property type="match status" value="1"/>
</dbReference>
<name>A0A6A6SYV8_9PLEO</name>
<evidence type="ECO:0000256" key="6">
    <source>
        <dbReference type="SAM" id="MobiDB-lite"/>
    </source>
</evidence>
<keyword evidence="3" id="KW-0862">Zinc</keyword>
<evidence type="ECO:0000256" key="5">
    <source>
        <dbReference type="ARBA" id="ARBA00023242"/>
    </source>
</evidence>
<dbReference type="GO" id="GO:1990165">
    <property type="term" value="F:single-strand break-containing DNA binding"/>
    <property type="evidence" value="ECO:0007669"/>
    <property type="project" value="TreeGrafter"/>
</dbReference>
<evidence type="ECO:0000259" key="7">
    <source>
        <dbReference type="Pfam" id="PF01230"/>
    </source>
</evidence>
<evidence type="ECO:0000256" key="2">
    <source>
        <dbReference type="ARBA" id="ARBA00022723"/>
    </source>
</evidence>
<proteinExistence type="predicted"/>
<evidence type="ECO:0000256" key="4">
    <source>
        <dbReference type="ARBA" id="ARBA00023125"/>
    </source>
</evidence>
<dbReference type="AlphaFoldDB" id="A0A6A6SYV8"/>
<comment type="subcellular location">
    <subcellularLocation>
        <location evidence="1">Nucleus</location>
    </subcellularLocation>
</comment>
<dbReference type="GO" id="GO:0003725">
    <property type="term" value="F:double-stranded RNA binding"/>
    <property type="evidence" value="ECO:0007669"/>
    <property type="project" value="TreeGrafter"/>
</dbReference>
<dbReference type="GO" id="GO:0033699">
    <property type="term" value="F:DNA 5'-adenosine monophosphate hydrolase activity"/>
    <property type="evidence" value="ECO:0007669"/>
    <property type="project" value="TreeGrafter"/>
</dbReference>
<dbReference type="Pfam" id="PF01230">
    <property type="entry name" value="HIT"/>
    <property type="match status" value="1"/>
</dbReference>
<organism evidence="9 10">
    <name type="scientific">Lophiostoma macrostomum CBS 122681</name>
    <dbReference type="NCBI Taxonomy" id="1314788"/>
    <lineage>
        <taxon>Eukaryota</taxon>
        <taxon>Fungi</taxon>
        <taxon>Dikarya</taxon>
        <taxon>Ascomycota</taxon>
        <taxon>Pezizomycotina</taxon>
        <taxon>Dothideomycetes</taxon>
        <taxon>Pleosporomycetidae</taxon>
        <taxon>Pleosporales</taxon>
        <taxon>Lophiostomataceae</taxon>
        <taxon>Lophiostoma</taxon>
    </lineage>
</organism>
<gene>
    <name evidence="9" type="ORF">K491DRAFT_696474</name>
</gene>
<dbReference type="InterPro" id="IPR011146">
    <property type="entry name" value="HIT-like"/>
</dbReference>
<dbReference type="GO" id="GO:0005634">
    <property type="term" value="C:nucleus"/>
    <property type="evidence" value="ECO:0007669"/>
    <property type="project" value="UniProtKB-SubCell"/>
</dbReference>
<accession>A0A6A6SYV8</accession>